<dbReference type="HAMAP" id="MF_01547">
    <property type="entry name" value="RNA_methyltr_E"/>
    <property type="match status" value="1"/>
</dbReference>
<dbReference type="InterPro" id="IPR050082">
    <property type="entry name" value="RNA_methyltr_RlmE"/>
</dbReference>
<dbReference type="GO" id="GO:0008650">
    <property type="term" value="F:rRNA (uridine-2'-O-)-methyltransferase activity"/>
    <property type="evidence" value="ECO:0007669"/>
    <property type="project" value="UniProtKB-UniRule"/>
</dbReference>
<reference evidence="8 9" key="1">
    <citation type="journal article" date="2016" name="Nat. Microbiol.">
        <title>Genomic inference of the metabolism of cosmopolitan subsurface Archaea, Hadesarchaea.</title>
        <authorList>
            <person name="Baker B.J."/>
            <person name="Saw J.H."/>
            <person name="Lind A.E."/>
            <person name="Lazar C.S."/>
            <person name="Hinrichs K.-U."/>
            <person name="Teske A.P."/>
            <person name="Ettema T.J."/>
        </authorList>
    </citation>
    <scope>NUCLEOTIDE SEQUENCE [LARGE SCALE GENOMIC DNA]</scope>
</reference>
<dbReference type="Gene3D" id="3.40.50.150">
    <property type="entry name" value="Vaccinia Virus protein VP39"/>
    <property type="match status" value="1"/>
</dbReference>
<feature type="binding site" evidence="5">
    <location>
        <position position="117"/>
    </location>
    <ligand>
        <name>S-adenosyl-L-methionine</name>
        <dbReference type="ChEBI" id="CHEBI:59789"/>
    </ligand>
</feature>
<comment type="subcellular location">
    <subcellularLocation>
        <location evidence="5">Cytoplasm</location>
    </subcellularLocation>
</comment>
<keyword evidence="2 5" id="KW-0489">Methyltransferase</keyword>
<comment type="similarity">
    <text evidence="5">Belongs to the class I-like SAM-binding methyltransferase superfamily. RNA methyltransferase RlmE family.</text>
</comment>
<keyword evidence="1 5" id="KW-0698">rRNA processing</keyword>
<dbReference type="InterPro" id="IPR029063">
    <property type="entry name" value="SAM-dependent_MTases_sf"/>
</dbReference>
<organism evidence="8 9">
    <name type="scientific">Hadarchaeum yellowstonense</name>
    <dbReference type="NCBI Taxonomy" id="1776334"/>
    <lineage>
        <taxon>Archaea</taxon>
        <taxon>Methanobacteriati</taxon>
        <taxon>Candidatus Hadarchaeota</taxon>
        <taxon>Candidatus Hadarchaeia</taxon>
        <taxon>Candidatus Hadarchaeales</taxon>
        <taxon>Candidatus Hadarchaeaceae</taxon>
        <taxon>Candidatus Hadarchaeum</taxon>
    </lineage>
</organism>
<comment type="caution">
    <text evidence="8">The sequence shown here is derived from an EMBL/GenBank/DDBJ whole genome shotgun (WGS) entry which is preliminary data.</text>
</comment>
<name>A0A147JYV6_HADYE</name>
<sequence length="204" mass="22877">MGRRWQRERKREHFYRLAKLQNYRSRASFKLKQLNQRYGLLRRGDVVVDLGAAPGGWMQVALEEVGEEGFVLGVDVQRIEKFPQKNVATLVADITSPTAREKIREMLPRPADAVISDASPSISGVWDLDQARSVELVKAALEIAEAVLAPGGNFLAKVFQGAMMADFLELVRKRFDFVKVSKPLASRKGSAEVYVIAKGFRKSQ</sequence>
<dbReference type="InterPro" id="IPR002877">
    <property type="entry name" value="RNA_MeTrfase_FtsJ_dom"/>
</dbReference>
<evidence type="ECO:0000313" key="8">
    <source>
        <dbReference type="EMBL" id="KUO41783.1"/>
    </source>
</evidence>
<dbReference type="PIRSF" id="PIRSF005461">
    <property type="entry name" value="23S_rRNA_mtase"/>
    <property type="match status" value="1"/>
</dbReference>
<gene>
    <name evidence="8" type="primary">rrmJ</name>
    <name evidence="5" type="synonym">rlmE</name>
    <name evidence="8" type="ORF">APZ16_00435</name>
</gene>
<evidence type="ECO:0000256" key="2">
    <source>
        <dbReference type="ARBA" id="ARBA00022603"/>
    </source>
</evidence>
<feature type="active site" description="Proton acceptor" evidence="5 6">
    <location>
        <position position="157"/>
    </location>
</feature>
<keyword evidence="3 5" id="KW-0808">Transferase</keyword>
<comment type="catalytic activity">
    <reaction evidence="5">
        <text>uridine(2552) in 23S rRNA + S-adenosyl-L-methionine = 2'-O-methyluridine(2552) in 23S rRNA + S-adenosyl-L-homocysteine + H(+)</text>
        <dbReference type="Rhea" id="RHEA:42720"/>
        <dbReference type="Rhea" id="RHEA-COMP:10202"/>
        <dbReference type="Rhea" id="RHEA-COMP:10203"/>
        <dbReference type="ChEBI" id="CHEBI:15378"/>
        <dbReference type="ChEBI" id="CHEBI:57856"/>
        <dbReference type="ChEBI" id="CHEBI:59789"/>
        <dbReference type="ChEBI" id="CHEBI:65315"/>
        <dbReference type="ChEBI" id="CHEBI:74478"/>
        <dbReference type="EC" id="2.1.1.166"/>
    </reaction>
</comment>
<feature type="binding site" evidence="5">
    <location>
        <position position="93"/>
    </location>
    <ligand>
        <name>S-adenosyl-L-methionine</name>
        <dbReference type="ChEBI" id="CHEBI:59789"/>
    </ligand>
</feature>
<dbReference type="EC" id="2.1.1.166" evidence="5"/>
<keyword evidence="4 5" id="KW-0949">S-adenosyl-L-methionine</keyword>
<evidence type="ECO:0000256" key="1">
    <source>
        <dbReference type="ARBA" id="ARBA00022552"/>
    </source>
</evidence>
<keyword evidence="5" id="KW-0963">Cytoplasm</keyword>
<comment type="function">
    <text evidence="5">Specifically methylates the uridine in position 2552 of 23S rRNA at the 2'-O position of the ribose in the fully assembled 50S ribosomal subunit.</text>
</comment>
<dbReference type="GO" id="GO:0005737">
    <property type="term" value="C:cytoplasm"/>
    <property type="evidence" value="ECO:0007669"/>
    <property type="project" value="UniProtKB-SubCell"/>
</dbReference>
<protein>
    <recommendedName>
        <fullName evidence="5">Ribosomal RNA large subunit methyltransferase E</fullName>
        <ecNumber evidence="5">2.1.1.166</ecNumber>
    </recommendedName>
    <alternativeName>
        <fullName evidence="5">23S rRNA Um2552 methyltransferase</fullName>
    </alternativeName>
    <alternativeName>
        <fullName evidence="5">rRNA (uridine-2'-O-)-methyltransferase</fullName>
    </alternativeName>
</protein>
<feature type="binding site" evidence="5">
    <location>
        <position position="57"/>
    </location>
    <ligand>
        <name>S-adenosyl-L-methionine</name>
        <dbReference type="ChEBI" id="CHEBI:59789"/>
    </ligand>
</feature>
<feature type="binding site" evidence="5">
    <location>
        <position position="55"/>
    </location>
    <ligand>
        <name>S-adenosyl-L-methionine</name>
        <dbReference type="ChEBI" id="CHEBI:59789"/>
    </ligand>
</feature>
<dbReference type="PANTHER" id="PTHR10920">
    <property type="entry name" value="RIBOSOMAL RNA METHYLTRANSFERASE"/>
    <property type="match status" value="1"/>
</dbReference>
<evidence type="ECO:0000313" key="9">
    <source>
        <dbReference type="Proteomes" id="UP000074294"/>
    </source>
</evidence>
<evidence type="ECO:0000256" key="4">
    <source>
        <dbReference type="ARBA" id="ARBA00022691"/>
    </source>
</evidence>
<evidence type="ECO:0000256" key="5">
    <source>
        <dbReference type="HAMAP-Rule" id="MF_01547"/>
    </source>
</evidence>
<dbReference type="Proteomes" id="UP000074294">
    <property type="component" value="Unassembled WGS sequence"/>
</dbReference>
<dbReference type="EMBL" id="LQMQ01000014">
    <property type="protein sequence ID" value="KUO41783.1"/>
    <property type="molecule type" value="Genomic_DNA"/>
</dbReference>
<dbReference type="PANTHER" id="PTHR10920:SF13">
    <property type="entry name" value="PRE-RRNA 2'-O-RIBOSE RNA METHYLTRANSFERASE FTSJ3"/>
    <property type="match status" value="1"/>
</dbReference>
<dbReference type="InterPro" id="IPR015507">
    <property type="entry name" value="rRNA-MeTfrase_E"/>
</dbReference>
<evidence type="ECO:0000256" key="6">
    <source>
        <dbReference type="PIRSR" id="PIRSR005461-1"/>
    </source>
</evidence>
<dbReference type="AlphaFoldDB" id="A0A147JYV6"/>
<evidence type="ECO:0000259" key="7">
    <source>
        <dbReference type="Pfam" id="PF01728"/>
    </source>
</evidence>
<accession>A0A147JYV6</accession>
<proteinExistence type="inferred from homology"/>
<feature type="binding site" evidence="5">
    <location>
        <position position="75"/>
    </location>
    <ligand>
        <name>S-adenosyl-L-methionine</name>
        <dbReference type="ChEBI" id="CHEBI:59789"/>
    </ligand>
</feature>
<dbReference type="SUPFAM" id="SSF53335">
    <property type="entry name" value="S-adenosyl-L-methionine-dependent methyltransferases"/>
    <property type="match status" value="1"/>
</dbReference>
<dbReference type="Pfam" id="PF01728">
    <property type="entry name" value="FtsJ"/>
    <property type="match status" value="1"/>
</dbReference>
<evidence type="ECO:0000256" key="3">
    <source>
        <dbReference type="ARBA" id="ARBA00022679"/>
    </source>
</evidence>
<feature type="domain" description="Ribosomal RNA methyltransferase FtsJ" evidence="7">
    <location>
        <begin position="23"/>
        <end position="200"/>
    </location>
</feature>
<dbReference type="STRING" id="1776334.APZ16_00435"/>